<dbReference type="EMBL" id="MU273512">
    <property type="protein sequence ID" value="KAI0033774.1"/>
    <property type="molecule type" value="Genomic_DNA"/>
</dbReference>
<comment type="caution">
    <text evidence="1">The sequence shown here is derived from an EMBL/GenBank/DDBJ whole genome shotgun (WGS) entry which is preliminary data.</text>
</comment>
<reference evidence="1" key="2">
    <citation type="journal article" date="2022" name="New Phytol.">
        <title>Evolutionary transition to the ectomycorrhizal habit in the genomes of a hyperdiverse lineage of mushroom-forming fungi.</title>
        <authorList>
            <person name="Looney B."/>
            <person name="Miyauchi S."/>
            <person name="Morin E."/>
            <person name="Drula E."/>
            <person name="Courty P.E."/>
            <person name="Kohler A."/>
            <person name="Kuo A."/>
            <person name="LaButti K."/>
            <person name="Pangilinan J."/>
            <person name="Lipzen A."/>
            <person name="Riley R."/>
            <person name="Andreopoulos W."/>
            <person name="He G."/>
            <person name="Johnson J."/>
            <person name="Nolan M."/>
            <person name="Tritt A."/>
            <person name="Barry K.W."/>
            <person name="Grigoriev I.V."/>
            <person name="Nagy L.G."/>
            <person name="Hibbett D."/>
            <person name="Henrissat B."/>
            <person name="Matheny P.B."/>
            <person name="Labbe J."/>
            <person name="Martin F.M."/>
        </authorList>
    </citation>
    <scope>NUCLEOTIDE SEQUENCE</scope>
    <source>
        <strain evidence="1">EC-137</strain>
    </source>
</reference>
<evidence type="ECO:0000313" key="1">
    <source>
        <dbReference type="EMBL" id="KAI0033774.1"/>
    </source>
</evidence>
<reference evidence="1" key="1">
    <citation type="submission" date="2021-02" db="EMBL/GenBank/DDBJ databases">
        <authorList>
            <consortium name="DOE Joint Genome Institute"/>
            <person name="Ahrendt S."/>
            <person name="Looney B.P."/>
            <person name="Miyauchi S."/>
            <person name="Morin E."/>
            <person name="Drula E."/>
            <person name="Courty P.E."/>
            <person name="Chicoki N."/>
            <person name="Fauchery L."/>
            <person name="Kohler A."/>
            <person name="Kuo A."/>
            <person name="Labutti K."/>
            <person name="Pangilinan J."/>
            <person name="Lipzen A."/>
            <person name="Riley R."/>
            <person name="Andreopoulos W."/>
            <person name="He G."/>
            <person name="Johnson J."/>
            <person name="Barry K.W."/>
            <person name="Grigoriev I.V."/>
            <person name="Nagy L."/>
            <person name="Hibbett D."/>
            <person name="Henrissat B."/>
            <person name="Matheny P.B."/>
            <person name="Labbe J."/>
            <person name="Martin F."/>
        </authorList>
    </citation>
    <scope>NUCLEOTIDE SEQUENCE</scope>
    <source>
        <strain evidence="1">EC-137</strain>
    </source>
</reference>
<evidence type="ECO:0000313" key="2">
    <source>
        <dbReference type="Proteomes" id="UP000814128"/>
    </source>
</evidence>
<proteinExistence type="predicted"/>
<sequence length="780" mass="86655">MVIKGTELVVSIGREVRVTSLKEAQLSKSMRKAYKTLHTPNIQFDIRQITLNPTDKLLAVAGTHEVAVIVLPRPGYMRLVPTTIDCKSIQVGQFHHGDRDASPVVKIQWHPWGEAGSSLMVMTMDGKLREYDISVDTQEPTQVVSFGQDRRRSQSFQAQDPSEHEVASFTIGKGRADWGPLTVYAVTRSGDIYAVCPYLPQNAIVPASYLDALDLFVSAKQDYISQHSSANLALSAAYDHQRKYINALLKQLPADPLNPGSPRTVKLHPPTIIKHKPVRHGPFLMQPAPRTLDSNDLSDATDIVYLSFGNEYSRDEEGVAEPLGIVVIASQDGKLDICLDAVKLEPLWEAPKADDDLPSLTVYESIDLGLVSMLSTDPPALSLLAGNHPVILADPIHDDVFYVYHAFGVHSVSLGKIVKILGEALQQDDGSGRSLLDVLEKKAQAEVRSMLTTFSVENKASNPVIAVAVPNDVYLAYSITILTSATRVVSFPLSVRLDSMLPQEHKASANTDTSNLCRFLTPLPGPVPYASLLAEKSYVVPSTLSQPPGPPVTPASGSRQQELRVTPDTLRYLGKIVEHFMKHFREVQVAYREANLRHELQRQEHARQMEKLADMQKRIMALKGERQQAIEARMKQLQDLQISQLAHLDAVLQASMRRANPDLSDHEKRWFDELKRMEIEVLGSGKHDSESLRARLSLLRREYDRLKPLLETLKENHRAIALASRDVDRSLGAAQAFDFGQHSHKERVKIERMQRDLAAMARTVSQPVSSPPPLQGPAFA</sequence>
<organism evidence="1 2">
    <name type="scientific">Vararia minispora EC-137</name>
    <dbReference type="NCBI Taxonomy" id="1314806"/>
    <lineage>
        <taxon>Eukaryota</taxon>
        <taxon>Fungi</taxon>
        <taxon>Dikarya</taxon>
        <taxon>Basidiomycota</taxon>
        <taxon>Agaricomycotina</taxon>
        <taxon>Agaricomycetes</taxon>
        <taxon>Russulales</taxon>
        <taxon>Lachnocladiaceae</taxon>
        <taxon>Vararia</taxon>
    </lineage>
</organism>
<keyword evidence="2" id="KW-1185">Reference proteome</keyword>
<dbReference type="Proteomes" id="UP000814128">
    <property type="component" value="Unassembled WGS sequence"/>
</dbReference>
<name>A0ACB8QPJ7_9AGAM</name>
<gene>
    <name evidence="1" type="ORF">K488DRAFT_69630</name>
</gene>
<protein>
    <submittedName>
        <fullName evidence="1">Uncharacterized protein</fullName>
    </submittedName>
</protein>
<accession>A0ACB8QPJ7</accession>